<protein>
    <submittedName>
        <fullName evidence="4">Response regulator</fullName>
    </submittedName>
</protein>
<evidence type="ECO:0000256" key="2">
    <source>
        <dbReference type="PROSITE-ProRule" id="PRU00169"/>
    </source>
</evidence>
<evidence type="ECO:0000256" key="1">
    <source>
        <dbReference type="ARBA" id="ARBA00022553"/>
    </source>
</evidence>
<dbReference type="Gene3D" id="3.40.50.2300">
    <property type="match status" value="1"/>
</dbReference>
<accession>A0A7V8NPM8</accession>
<evidence type="ECO:0000313" key="4">
    <source>
        <dbReference type="EMBL" id="MBA0084895.1"/>
    </source>
</evidence>
<dbReference type="InterPro" id="IPR050595">
    <property type="entry name" value="Bact_response_regulator"/>
</dbReference>
<keyword evidence="5" id="KW-1185">Reference proteome</keyword>
<dbReference type="EMBL" id="JACDQQ010000754">
    <property type="protein sequence ID" value="MBA0084895.1"/>
    <property type="molecule type" value="Genomic_DNA"/>
</dbReference>
<comment type="caution">
    <text evidence="4">The sequence shown here is derived from an EMBL/GenBank/DDBJ whole genome shotgun (WGS) entry which is preliminary data.</text>
</comment>
<dbReference type="InterPro" id="IPR011006">
    <property type="entry name" value="CheY-like_superfamily"/>
</dbReference>
<dbReference type="GO" id="GO:0000160">
    <property type="term" value="P:phosphorelay signal transduction system"/>
    <property type="evidence" value="ECO:0007669"/>
    <property type="project" value="InterPro"/>
</dbReference>
<dbReference type="InterPro" id="IPR001789">
    <property type="entry name" value="Sig_transdc_resp-reg_receiver"/>
</dbReference>
<name>A0A7V8NPM8_9BACT</name>
<dbReference type="Pfam" id="PF00072">
    <property type="entry name" value="Response_reg"/>
    <property type="match status" value="1"/>
</dbReference>
<dbReference type="PANTHER" id="PTHR44591:SF3">
    <property type="entry name" value="RESPONSE REGULATORY DOMAIN-CONTAINING PROTEIN"/>
    <property type="match status" value="1"/>
</dbReference>
<feature type="domain" description="Response regulatory" evidence="3">
    <location>
        <begin position="3"/>
        <end position="121"/>
    </location>
</feature>
<dbReference type="PROSITE" id="PS50110">
    <property type="entry name" value="RESPONSE_REGULATORY"/>
    <property type="match status" value="1"/>
</dbReference>
<evidence type="ECO:0000313" key="5">
    <source>
        <dbReference type="Proteomes" id="UP000567293"/>
    </source>
</evidence>
<dbReference type="SMART" id="SM00448">
    <property type="entry name" value="REC"/>
    <property type="match status" value="1"/>
</dbReference>
<dbReference type="PANTHER" id="PTHR44591">
    <property type="entry name" value="STRESS RESPONSE REGULATOR PROTEIN 1"/>
    <property type="match status" value="1"/>
</dbReference>
<reference evidence="4" key="1">
    <citation type="submission" date="2020-06" db="EMBL/GenBank/DDBJ databases">
        <title>Legume-microbial interactions unlock mineral nutrients during tropical forest succession.</title>
        <authorList>
            <person name="Epihov D.Z."/>
        </authorList>
    </citation>
    <scope>NUCLEOTIDE SEQUENCE [LARGE SCALE GENOMIC DNA]</scope>
    <source>
        <strain evidence="4">Pan2503</strain>
    </source>
</reference>
<organism evidence="4 5">
    <name type="scientific">Candidatus Acidiferrum panamense</name>
    <dbReference type="NCBI Taxonomy" id="2741543"/>
    <lineage>
        <taxon>Bacteria</taxon>
        <taxon>Pseudomonadati</taxon>
        <taxon>Acidobacteriota</taxon>
        <taxon>Terriglobia</taxon>
        <taxon>Candidatus Acidiferrales</taxon>
        <taxon>Candidatus Acidiferrum</taxon>
    </lineage>
</organism>
<dbReference type="AlphaFoldDB" id="A0A7V8NPM8"/>
<proteinExistence type="predicted"/>
<feature type="modified residue" description="4-aspartylphosphate" evidence="2">
    <location>
        <position position="50"/>
    </location>
</feature>
<dbReference type="CDD" id="cd00156">
    <property type="entry name" value="REC"/>
    <property type="match status" value="1"/>
</dbReference>
<keyword evidence="1 2" id="KW-0597">Phosphoprotein</keyword>
<dbReference type="Proteomes" id="UP000567293">
    <property type="component" value="Unassembled WGS sequence"/>
</dbReference>
<sequence>MARILLADDDARQLQLRARLLEASGHEVSLAGHASAVIPYLATSQVVIIDLRFPNSQGQPDAAEGLKLIRQIRESGCQAPVIVISGWPEDLSGTPEEGMVSRVMQKPVAIESLLGAIAELATGGSAPS</sequence>
<gene>
    <name evidence="4" type="ORF">HRJ53_07865</name>
</gene>
<evidence type="ECO:0000259" key="3">
    <source>
        <dbReference type="PROSITE" id="PS50110"/>
    </source>
</evidence>
<dbReference type="SUPFAM" id="SSF52172">
    <property type="entry name" value="CheY-like"/>
    <property type="match status" value="1"/>
</dbReference>